<sequence>MQTLITILFMGIVGAIIGGITNSIAIKMLFRPYEAKYIGNWRLPFTPGLIPKRRDELAKQMGQLVINHLLTPEVIQQKLTDPKIYDSLHQILVKKVVEFFQSEKTLNEWLEHIGMMNHDGKMEDKLYILLNKQMTHWINEHNDQLLQELIPETIWEKLDKNVNKISKYLLINVKQFLVSPSGYHLIKHHFDQFFEGRGRLLNMLHPFLDNRNMIERLQQELVKIIENDQTEKAVTQVLQSELDRVKSWTVEEGVQKLLGKEGKDLIWEELKKFFFHKPLKSFPLTDLKNTIINQMIPTVVQKGMEKLGSTYIEKWMKKLEIPELVKNQVDSFSTEQLEEIVVGISRRELKMITYLGAYLGGLIGILQGFIVILMG</sequence>
<keyword evidence="5 6" id="KW-0472">Membrane</keyword>
<feature type="transmembrane region" description="Helical" evidence="6">
    <location>
        <begin position="6"/>
        <end position="26"/>
    </location>
</feature>
<evidence type="ECO:0000256" key="4">
    <source>
        <dbReference type="ARBA" id="ARBA00022989"/>
    </source>
</evidence>
<dbReference type="Pfam" id="PF04286">
    <property type="entry name" value="DUF445"/>
    <property type="match status" value="1"/>
</dbReference>
<evidence type="ECO:0000256" key="5">
    <source>
        <dbReference type="ARBA" id="ARBA00023136"/>
    </source>
</evidence>
<dbReference type="AlphaFoldDB" id="A0A090ISD9"/>
<dbReference type="KEGG" id="bthv:CQJ30_06280"/>
<dbReference type="RefSeq" id="WP_034769018.1">
    <property type="nucleotide sequence ID" value="NZ_CCRF01000039.1"/>
</dbReference>
<gene>
    <name evidence="7" type="ORF">BT1A1_1174</name>
</gene>
<name>A0A090ISD9_9BACI</name>
<dbReference type="PANTHER" id="PTHR35791">
    <property type="entry name" value="UPF0754 MEMBRANE PROTEIN YHEB"/>
    <property type="match status" value="1"/>
</dbReference>
<dbReference type="EMBL" id="CCRF01000039">
    <property type="protein sequence ID" value="CEE01006.1"/>
    <property type="molecule type" value="Genomic_DNA"/>
</dbReference>
<dbReference type="InterPro" id="IPR007383">
    <property type="entry name" value="DUF445"/>
</dbReference>
<keyword evidence="8" id="KW-1185">Reference proteome</keyword>
<evidence type="ECO:0000313" key="8">
    <source>
        <dbReference type="Proteomes" id="UP000040576"/>
    </source>
</evidence>
<evidence type="ECO:0000256" key="3">
    <source>
        <dbReference type="ARBA" id="ARBA00022692"/>
    </source>
</evidence>
<keyword evidence="4 6" id="KW-1133">Transmembrane helix</keyword>
<evidence type="ECO:0000256" key="2">
    <source>
        <dbReference type="ARBA" id="ARBA00008053"/>
    </source>
</evidence>
<dbReference type="eggNOG" id="COG4399">
    <property type="taxonomic scope" value="Bacteria"/>
</dbReference>
<reference evidence="7 8" key="1">
    <citation type="submission" date="2014-07" db="EMBL/GenBank/DDBJ databases">
        <authorList>
            <person name="Wibberg Daniel"/>
        </authorList>
    </citation>
    <scope>NUCLEOTIDE SEQUENCE [LARGE SCALE GENOMIC DNA]</scope>
</reference>
<dbReference type="PATRIC" id="fig|35841.6.peg.598"/>
<organism evidence="7 8">
    <name type="scientific">Caldibacillus thermoamylovorans</name>
    <dbReference type="NCBI Taxonomy" id="35841"/>
    <lineage>
        <taxon>Bacteria</taxon>
        <taxon>Bacillati</taxon>
        <taxon>Bacillota</taxon>
        <taxon>Bacilli</taxon>
        <taxon>Bacillales</taxon>
        <taxon>Bacillaceae</taxon>
        <taxon>Caldibacillus</taxon>
    </lineage>
</organism>
<dbReference type="STRING" id="35841.B4167_1767"/>
<dbReference type="Proteomes" id="UP000040576">
    <property type="component" value="Unassembled WGS sequence"/>
</dbReference>
<accession>A0A090ISD9</accession>
<evidence type="ECO:0000313" key="7">
    <source>
        <dbReference type="EMBL" id="CEE01006.1"/>
    </source>
</evidence>
<comment type="subcellular location">
    <subcellularLocation>
        <location evidence="1">Endomembrane system</location>
    </subcellularLocation>
</comment>
<evidence type="ECO:0000256" key="6">
    <source>
        <dbReference type="SAM" id="Phobius"/>
    </source>
</evidence>
<dbReference type="PANTHER" id="PTHR35791:SF1">
    <property type="entry name" value="UPF0754 MEMBRANE PROTEIN YHEB"/>
    <property type="match status" value="1"/>
</dbReference>
<evidence type="ECO:0000256" key="1">
    <source>
        <dbReference type="ARBA" id="ARBA00004308"/>
    </source>
</evidence>
<comment type="similarity">
    <text evidence="2">Belongs to the UPF0754 family.</text>
</comment>
<protein>
    <submittedName>
        <fullName evidence="7">Putative membrane protein</fullName>
    </submittedName>
</protein>
<feature type="transmembrane region" description="Helical" evidence="6">
    <location>
        <begin position="355"/>
        <end position="374"/>
    </location>
</feature>
<dbReference type="GO" id="GO:0012505">
    <property type="term" value="C:endomembrane system"/>
    <property type="evidence" value="ECO:0007669"/>
    <property type="project" value="UniProtKB-SubCell"/>
</dbReference>
<dbReference type="GeneID" id="92960320"/>
<keyword evidence="3 6" id="KW-0812">Transmembrane</keyword>
<proteinExistence type="inferred from homology"/>